<comment type="caution">
    <text evidence="3">The sequence shown here is derived from an EMBL/GenBank/DDBJ whole genome shotgun (WGS) entry which is preliminary data.</text>
</comment>
<dbReference type="SUPFAM" id="SSF81324">
    <property type="entry name" value="Voltage-gated potassium channels"/>
    <property type="match status" value="1"/>
</dbReference>
<name>A0AAE4FRR8_9CYAN</name>
<dbReference type="InterPro" id="IPR036291">
    <property type="entry name" value="NAD(P)-bd_dom_sf"/>
</dbReference>
<dbReference type="GO" id="GO:0006813">
    <property type="term" value="P:potassium ion transport"/>
    <property type="evidence" value="ECO:0007669"/>
    <property type="project" value="InterPro"/>
</dbReference>
<feature type="domain" description="RCK N-terminal" evidence="2">
    <location>
        <begin position="102"/>
        <end position="235"/>
    </location>
</feature>
<dbReference type="SUPFAM" id="SSF51735">
    <property type="entry name" value="NAD(P)-binding Rossmann-fold domains"/>
    <property type="match status" value="1"/>
</dbReference>
<sequence length="349" mass="39360">MFRPRWQFLLVAIAGLGLVGLVGLLLWTEGATSQDQAWELLENVIITLLGEYPDRPKTLTGQVLQLLLFIFGTFVFGAVIGRVSSFFVMRSLRRKTIMKQFQDHIIICNWNLKAVAILQQLIEANKQHQREIVIISTADVKLPEDLQARSDIHLIQADPTHHATLAKYGATQAKSVILLADQDSASPDAKNALIALAIKHLEETPGREQNIHVVAELVNLDRQRHLKEAGVDEIISAREYSSGIIAQSALFTNMSVVYQQLLTYSEDTNEFYFIDPDRYPSQLIGKTFEELSQWISQYSRKHPENPVLLLGVKQANGEILLNPRHSSFQHLEAQDSLIVMAFKNVTRLS</sequence>
<evidence type="ECO:0000313" key="4">
    <source>
        <dbReference type="Proteomes" id="UP001268256"/>
    </source>
</evidence>
<keyword evidence="1" id="KW-0472">Membrane</keyword>
<organism evidence="3 4">
    <name type="scientific">Pseudocalidococcus azoricus BACA0444</name>
    <dbReference type="NCBI Taxonomy" id="2918990"/>
    <lineage>
        <taxon>Bacteria</taxon>
        <taxon>Bacillati</taxon>
        <taxon>Cyanobacteriota</taxon>
        <taxon>Cyanophyceae</taxon>
        <taxon>Acaryochloridales</taxon>
        <taxon>Thermosynechococcaceae</taxon>
        <taxon>Pseudocalidococcus</taxon>
        <taxon>Pseudocalidococcus azoricus</taxon>
    </lineage>
</organism>
<gene>
    <name evidence="3" type="ORF">RIF25_06640</name>
</gene>
<evidence type="ECO:0000259" key="2">
    <source>
        <dbReference type="PROSITE" id="PS51201"/>
    </source>
</evidence>
<feature type="transmembrane region" description="Helical" evidence="1">
    <location>
        <begin position="63"/>
        <end position="89"/>
    </location>
</feature>
<dbReference type="Pfam" id="PF02254">
    <property type="entry name" value="TrkA_N"/>
    <property type="match status" value="1"/>
</dbReference>
<protein>
    <submittedName>
        <fullName evidence="3">NAD-binding protein</fullName>
    </submittedName>
</protein>
<keyword evidence="1" id="KW-0812">Transmembrane</keyword>
<dbReference type="Proteomes" id="UP001268256">
    <property type="component" value="Unassembled WGS sequence"/>
</dbReference>
<reference evidence="4" key="1">
    <citation type="submission" date="2023-07" db="EMBL/GenBank/DDBJ databases">
        <authorList>
            <person name="Luz R."/>
            <person name="Cordeiro R."/>
            <person name="Fonseca A."/>
            <person name="Goncalves V."/>
        </authorList>
    </citation>
    <scope>NUCLEOTIDE SEQUENCE [LARGE SCALE GENOMIC DNA]</scope>
    <source>
        <strain evidence="4">BACA0444</strain>
    </source>
</reference>
<dbReference type="RefSeq" id="WP_322877760.1">
    <property type="nucleotide sequence ID" value="NZ_JAVMIP010000004.1"/>
</dbReference>
<dbReference type="Gene3D" id="3.40.50.720">
    <property type="entry name" value="NAD(P)-binding Rossmann-like Domain"/>
    <property type="match status" value="1"/>
</dbReference>
<proteinExistence type="predicted"/>
<dbReference type="AlphaFoldDB" id="A0AAE4FRR8"/>
<dbReference type="PROSITE" id="PS51201">
    <property type="entry name" value="RCK_N"/>
    <property type="match status" value="1"/>
</dbReference>
<dbReference type="InterPro" id="IPR003148">
    <property type="entry name" value="RCK_N"/>
</dbReference>
<dbReference type="EMBL" id="JAVMIP010000004">
    <property type="protein sequence ID" value="MDS3860484.1"/>
    <property type="molecule type" value="Genomic_DNA"/>
</dbReference>
<keyword evidence="1" id="KW-1133">Transmembrane helix</keyword>
<keyword evidence="4" id="KW-1185">Reference proteome</keyword>
<dbReference type="PANTHER" id="PTHR31563:SF10">
    <property type="entry name" value="ION CHANNEL POLLUX-RELATED"/>
    <property type="match status" value="1"/>
</dbReference>
<evidence type="ECO:0000313" key="3">
    <source>
        <dbReference type="EMBL" id="MDS3860484.1"/>
    </source>
</evidence>
<evidence type="ECO:0000256" key="1">
    <source>
        <dbReference type="SAM" id="Phobius"/>
    </source>
</evidence>
<dbReference type="InterPro" id="IPR044849">
    <property type="entry name" value="CASTOR/POLLUX/SYM8-like"/>
</dbReference>
<dbReference type="PANTHER" id="PTHR31563">
    <property type="entry name" value="ION CHANNEL POLLUX-RELATED"/>
    <property type="match status" value="1"/>
</dbReference>
<accession>A0AAE4FRR8</accession>